<comment type="caution">
    <text evidence="1">The sequence shown here is derived from an EMBL/GenBank/DDBJ whole genome shotgun (WGS) entry which is preliminary data.</text>
</comment>
<dbReference type="RefSeq" id="WP_107752056.1">
    <property type="nucleotide sequence ID" value="NZ_QBKF01000006.1"/>
</dbReference>
<evidence type="ECO:0000313" key="1">
    <source>
        <dbReference type="EMBL" id="PVE47044.1"/>
    </source>
</evidence>
<reference evidence="1 2" key="1">
    <citation type="journal article" date="2011" name="Syst. Appl. Microbiol.">
        <title>Defluviimonas denitrificans gen. nov., sp. nov., and Pararhodobacter aggregans gen. nov., sp. nov., non-phototrophic Rhodobacteraceae from the biofilter of a marine aquaculture.</title>
        <authorList>
            <person name="Foesel B.U."/>
            <person name="Drake H.L."/>
            <person name="Schramm A."/>
        </authorList>
    </citation>
    <scope>NUCLEOTIDE SEQUENCE [LARGE SCALE GENOMIC DNA]</scope>
    <source>
        <strain evidence="1 2">D1-19</strain>
    </source>
</reference>
<organism evidence="1 2">
    <name type="scientific">Pararhodobacter aggregans</name>
    <dbReference type="NCBI Taxonomy" id="404875"/>
    <lineage>
        <taxon>Bacteria</taxon>
        <taxon>Pseudomonadati</taxon>
        <taxon>Pseudomonadota</taxon>
        <taxon>Alphaproteobacteria</taxon>
        <taxon>Rhodobacterales</taxon>
        <taxon>Paracoccaceae</taxon>
        <taxon>Pararhodobacter</taxon>
    </lineage>
</organism>
<gene>
    <name evidence="1" type="ORF">DDE23_12355</name>
</gene>
<protein>
    <submittedName>
        <fullName evidence="1">Uncharacterized protein</fullName>
    </submittedName>
</protein>
<keyword evidence="2" id="KW-1185">Reference proteome</keyword>
<sequence length="60" mass="6375">MANRPALITQAELKRTIAGALEAGVKVGRVEVDHRAGKVVIYSAGVEDTTDGNPCDRLLK</sequence>
<evidence type="ECO:0000313" key="2">
    <source>
        <dbReference type="Proteomes" id="UP000244810"/>
    </source>
</evidence>
<dbReference type="AlphaFoldDB" id="A0A2T7UQW2"/>
<name>A0A2T7UQW2_9RHOB</name>
<dbReference type="EMBL" id="QDDR01000006">
    <property type="protein sequence ID" value="PVE47044.1"/>
    <property type="molecule type" value="Genomic_DNA"/>
</dbReference>
<dbReference type="Proteomes" id="UP000244810">
    <property type="component" value="Unassembled WGS sequence"/>
</dbReference>
<accession>A0A2T7UQW2</accession>
<proteinExistence type="predicted"/>